<protein>
    <submittedName>
        <fullName evidence="3">Adenylate cyclase</fullName>
    </submittedName>
</protein>
<dbReference type="EMBL" id="AMXF01000170">
    <property type="protein sequence ID" value="ENO95799.1"/>
    <property type="molecule type" value="Genomic_DNA"/>
</dbReference>
<evidence type="ECO:0000313" key="3">
    <source>
        <dbReference type="EMBL" id="ENO95799.1"/>
    </source>
</evidence>
<dbReference type="Gene3D" id="2.40.320.10">
    <property type="entry name" value="Hypothetical Protein Pfu-838710-001"/>
    <property type="match status" value="1"/>
</dbReference>
<dbReference type="CDD" id="cd07891">
    <property type="entry name" value="CYTH-like_CthTTM-like_1"/>
    <property type="match status" value="1"/>
</dbReference>
<reference evidence="3 4" key="1">
    <citation type="submission" date="2012-09" db="EMBL/GenBank/DDBJ databases">
        <title>Draft Genome Sequences of 6 Strains from Genus Thauera.</title>
        <authorList>
            <person name="Liu B."/>
            <person name="Shapleigh J.P."/>
            <person name="Frostegard A.H."/>
        </authorList>
    </citation>
    <scope>NUCLEOTIDE SEQUENCE [LARGE SCALE GENOMIC DNA]</scope>
    <source>
        <strain evidence="3 4">B4P</strain>
    </source>
</reference>
<name>N6ZUJ8_9RHOO</name>
<evidence type="ECO:0000259" key="2">
    <source>
        <dbReference type="PROSITE" id="PS51707"/>
    </source>
</evidence>
<dbReference type="AlphaFoldDB" id="N6ZUJ8"/>
<dbReference type="PROSITE" id="PS51707">
    <property type="entry name" value="CYTH"/>
    <property type="match status" value="1"/>
</dbReference>
<organism evidence="3 4">
    <name type="scientific">Thauera phenylacetica B4P</name>
    <dbReference type="NCBI Taxonomy" id="1234382"/>
    <lineage>
        <taxon>Bacteria</taxon>
        <taxon>Pseudomonadati</taxon>
        <taxon>Pseudomonadota</taxon>
        <taxon>Betaproteobacteria</taxon>
        <taxon>Rhodocyclales</taxon>
        <taxon>Zoogloeaceae</taxon>
        <taxon>Thauera</taxon>
    </lineage>
</organism>
<dbReference type="InterPro" id="IPR033469">
    <property type="entry name" value="CYTH-like_dom_sf"/>
</dbReference>
<dbReference type="PIRSF" id="PIRSF016487">
    <property type="entry name" value="CYTH_UCP016487"/>
    <property type="match status" value="1"/>
</dbReference>
<comment type="caution">
    <text evidence="3">The sequence shown here is derived from an EMBL/GenBank/DDBJ whole genome shotgun (WGS) entry which is preliminary data.</text>
</comment>
<keyword evidence="4" id="KW-1185">Reference proteome</keyword>
<dbReference type="InterPro" id="IPR023577">
    <property type="entry name" value="CYTH_domain"/>
</dbReference>
<dbReference type="Proteomes" id="UP000013047">
    <property type="component" value="Unassembled WGS sequence"/>
</dbReference>
<evidence type="ECO:0000313" key="4">
    <source>
        <dbReference type="Proteomes" id="UP000013047"/>
    </source>
</evidence>
<dbReference type="OrthoDB" id="9805588at2"/>
<dbReference type="RefSeq" id="WP_004370999.1">
    <property type="nucleotide sequence ID" value="NZ_AMXF01000170.1"/>
</dbReference>
<dbReference type="PANTHER" id="PTHR40114">
    <property type="entry name" value="SLR0698 PROTEIN"/>
    <property type="match status" value="1"/>
</dbReference>
<sequence>MAREIERRFLVRDVRILDGRRGEHIIQGYLAKEVGSMSTRVRIRGERAYLTLKSPKLGFSRDEFEYPIPVDDAHQMIVRHCAGRVVRKTRYLVDHAHHVFEVDVFQGHHAGLVVAEVELPHEETPLSLPHWVGDEITHDSRYGNFTLAEQAALLHAAPNGTHAAPTPVLVASRGLPAAH</sequence>
<dbReference type="InterPro" id="IPR012042">
    <property type="entry name" value="NeuTTM/CthTTM-like"/>
</dbReference>
<accession>N6ZUJ8</accession>
<dbReference type="SMART" id="SM01118">
    <property type="entry name" value="CYTH"/>
    <property type="match status" value="1"/>
</dbReference>
<gene>
    <name evidence="3" type="ORF">C667_17176</name>
</gene>
<proteinExistence type="predicted"/>
<dbReference type="PANTHER" id="PTHR40114:SF1">
    <property type="entry name" value="SLR0698 PROTEIN"/>
    <property type="match status" value="1"/>
</dbReference>
<feature type="domain" description="CYTH" evidence="2">
    <location>
        <begin position="2"/>
        <end position="149"/>
    </location>
</feature>
<feature type="active site" description="Proton acceptor" evidence="1">
    <location>
        <position position="29"/>
    </location>
</feature>
<dbReference type="Pfam" id="PF01928">
    <property type="entry name" value="CYTH"/>
    <property type="match status" value="1"/>
</dbReference>
<evidence type="ECO:0000256" key="1">
    <source>
        <dbReference type="PIRSR" id="PIRSR016487-1"/>
    </source>
</evidence>
<dbReference type="SUPFAM" id="SSF55154">
    <property type="entry name" value="CYTH-like phosphatases"/>
    <property type="match status" value="1"/>
</dbReference>